<dbReference type="AlphaFoldDB" id="A0ABD2Z160"/>
<accession>A0ABD2Z160</accession>
<sequence length="204" mass="22687">MVDALANLATTLALSKEETTEVPMCCHWALLSNVATEVMVYNAKVSDFFSNDTGRVSFIVATIGRDVRNFSRINPFPPSWNSYFIFSWRIKLENPLLRIITPRLVAWTFPSFRAHKLNVDGLLLGNLGAIGRGGIIRTACGIPMAGFSLSLGYKTNIEAEVNTVLLGVQSCIDKDFPQVFVETDSLVIHKMIHGLLPIPWKLDF</sequence>
<comment type="caution">
    <text evidence="2">The sequence shown here is derived from an EMBL/GenBank/DDBJ whole genome shotgun (WGS) entry which is preliminary data.</text>
</comment>
<dbReference type="Gene3D" id="3.30.420.10">
    <property type="entry name" value="Ribonuclease H-like superfamily/Ribonuclease H"/>
    <property type="match status" value="1"/>
</dbReference>
<dbReference type="PANTHER" id="PTHR47723:SF19">
    <property type="entry name" value="POLYNUCLEOTIDYL TRANSFERASE, RIBONUCLEASE H-LIKE SUPERFAMILY PROTEIN"/>
    <property type="match status" value="1"/>
</dbReference>
<dbReference type="InterPro" id="IPR053151">
    <property type="entry name" value="RNase_H-like"/>
</dbReference>
<organism evidence="2 3">
    <name type="scientific">Cinchona calisaya</name>
    <dbReference type="NCBI Taxonomy" id="153742"/>
    <lineage>
        <taxon>Eukaryota</taxon>
        <taxon>Viridiplantae</taxon>
        <taxon>Streptophyta</taxon>
        <taxon>Embryophyta</taxon>
        <taxon>Tracheophyta</taxon>
        <taxon>Spermatophyta</taxon>
        <taxon>Magnoliopsida</taxon>
        <taxon>eudicotyledons</taxon>
        <taxon>Gunneridae</taxon>
        <taxon>Pentapetalae</taxon>
        <taxon>asterids</taxon>
        <taxon>lamiids</taxon>
        <taxon>Gentianales</taxon>
        <taxon>Rubiaceae</taxon>
        <taxon>Cinchonoideae</taxon>
        <taxon>Cinchoneae</taxon>
        <taxon>Cinchona</taxon>
    </lineage>
</organism>
<dbReference type="InterPro" id="IPR036397">
    <property type="entry name" value="RNaseH_sf"/>
</dbReference>
<name>A0ABD2Z160_9GENT</name>
<keyword evidence="3" id="KW-1185">Reference proteome</keyword>
<dbReference type="InterPro" id="IPR012337">
    <property type="entry name" value="RNaseH-like_sf"/>
</dbReference>
<feature type="domain" description="RNase H type-1" evidence="1">
    <location>
        <begin position="118"/>
        <end position="194"/>
    </location>
</feature>
<dbReference type="InterPro" id="IPR044730">
    <property type="entry name" value="RNase_H-like_dom_plant"/>
</dbReference>
<evidence type="ECO:0000259" key="1">
    <source>
        <dbReference type="Pfam" id="PF13456"/>
    </source>
</evidence>
<dbReference type="Proteomes" id="UP001630127">
    <property type="component" value="Unassembled WGS sequence"/>
</dbReference>
<evidence type="ECO:0000313" key="2">
    <source>
        <dbReference type="EMBL" id="KAL3513106.1"/>
    </source>
</evidence>
<dbReference type="Pfam" id="PF13456">
    <property type="entry name" value="RVT_3"/>
    <property type="match status" value="1"/>
</dbReference>
<protein>
    <recommendedName>
        <fullName evidence="1">RNase H type-1 domain-containing protein</fullName>
    </recommendedName>
</protein>
<evidence type="ECO:0000313" key="3">
    <source>
        <dbReference type="Proteomes" id="UP001630127"/>
    </source>
</evidence>
<proteinExistence type="predicted"/>
<gene>
    <name evidence="2" type="ORF">ACH5RR_025823</name>
</gene>
<dbReference type="EMBL" id="JBJUIK010000011">
    <property type="protein sequence ID" value="KAL3513106.1"/>
    <property type="molecule type" value="Genomic_DNA"/>
</dbReference>
<dbReference type="InterPro" id="IPR002156">
    <property type="entry name" value="RNaseH_domain"/>
</dbReference>
<dbReference type="SUPFAM" id="SSF53098">
    <property type="entry name" value="Ribonuclease H-like"/>
    <property type="match status" value="1"/>
</dbReference>
<dbReference type="CDD" id="cd06222">
    <property type="entry name" value="RNase_H_like"/>
    <property type="match status" value="1"/>
</dbReference>
<dbReference type="PANTHER" id="PTHR47723">
    <property type="entry name" value="OS05G0353850 PROTEIN"/>
    <property type="match status" value="1"/>
</dbReference>
<reference evidence="2 3" key="1">
    <citation type="submission" date="2024-11" db="EMBL/GenBank/DDBJ databases">
        <title>A near-complete genome assembly of Cinchona calisaya.</title>
        <authorList>
            <person name="Lian D.C."/>
            <person name="Zhao X.W."/>
            <person name="Wei L."/>
        </authorList>
    </citation>
    <scope>NUCLEOTIDE SEQUENCE [LARGE SCALE GENOMIC DNA]</scope>
    <source>
        <tissue evidence="2">Nenye</tissue>
    </source>
</reference>